<gene>
    <name evidence="1" type="ORF">DPMN_114403</name>
</gene>
<proteinExistence type="predicted"/>
<keyword evidence="2" id="KW-1185">Reference proteome</keyword>
<reference evidence="1" key="1">
    <citation type="journal article" date="2019" name="bioRxiv">
        <title>The Genome of the Zebra Mussel, Dreissena polymorpha: A Resource for Invasive Species Research.</title>
        <authorList>
            <person name="McCartney M.A."/>
            <person name="Auch B."/>
            <person name="Kono T."/>
            <person name="Mallez S."/>
            <person name="Zhang Y."/>
            <person name="Obille A."/>
            <person name="Becker A."/>
            <person name="Abrahante J.E."/>
            <person name="Garbe J."/>
            <person name="Badalamenti J.P."/>
            <person name="Herman A."/>
            <person name="Mangelson H."/>
            <person name="Liachko I."/>
            <person name="Sullivan S."/>
            <person name="Sone E.D."/>
            <person name="Koren S."/>
            <person name="Silverstein K.A.T."/>
            <person name="Beckman K.B."/>
            <person name="Gohl D.M."/>
        </authorList>
    </citation>
    <scope>NUCLEOTIDE SEQUENCE</scope>
    <source>
        <strain evidence="1">Duluth1</strain>
        <tissue evidence="1">Whole animal</tissue>
    </source>
</reference>
<protein>
    <submittedName>
        <fullName evidence="1">Uncharacterized protein</fullName>
    </submittedName>
</protein>
<dbReference type="Gene3D" id="2.40.50.140">
    <property type="entry name" value="Nucleic acid-binding proteins"/>
    <property type="match status" value="1"/>
</dbReference>
<sequence>MVVWNNHIDKIAIARSYLMINITVREFNNEKTLSSNPESSFEVCDDLDAVVIDDTDLEKTMLIDSVQITSGKVCNVCNTPIATNEQLPTVRCSSCNRKFKTTSLTEKLAATITCDGIDYIISKHLLSKCIPNLDNLTRLKINCFYRC</sequence>
<dbReference type="InterPro" id="IPR012340">
    <property type="entry name" value="NA-bd_OB-fold"/>
</dbReference>
<dbReference type="AlphaFoldDB" id="A0A9D4QRP3"/>
<organism evidence="1 2">
    <name type="scientific">Dreissena polymorpha</name>
    <name type="common">Zebra mussel</name>
    <name type="synonym">Mytilus polymorpha</name>
    <dbReference type="NCBI Taxonomy" id="45954"/>
    <lineage>
        <taxon>Eukaryota</taxon>
        <taxon>Metazoa</taxon>
        <taxon>Spiralia</taxon>
        <taxon>Lophotrochozoa</taxon>
        <taxon>Mollusca</taxon>
        <taxon>Bivalvia</taxon>
        <taxon>Autobranchia</taxon>
        <taxon>Heteroconchia</taxon>
        <taxon>Euheterodonta</taxon>
        <taxon>Imparidentia</taxon>
        <taxon>Neoheterodontei</taxon>
        <taxon>Myida</taxon>
        <taxon>Dreissenoidea</taxon>
        <taxon>Dreissenidae</taxon>
        <taxon>Dreissena</taxon>
    </lineage>
</organism>
<evidence type="ECO:0000313" key="2">
    <source>
        <dbReference type="Proteomes" id="UP000828390"/>
    </source>
</evidence>
<dbReference type="Proteomes" id="UP000828390">
    <property type="component" value="Unassembled WGS sequence"/>
</dbReference>
<reference evidence="1" key="2">
    <citation type="submission" date="2020-11" db="EMBL/GenBank/DDBJ databases">
        <authorList>
            <person name="McCartney M.A."/>
            <person name="Auch B."/>
            <person name="Kono T."/>
            <person name="Mallez S."/>
            <person name="Becker A."/>
            <person name="Gohl D.M."/>
            <person name="Silverstein K.A.T."/>
            <person name="Koren S."/>
            <person name="Bechman K.B."/>
            <person name="Herman A."/>
            <person name="Abrahante J.E."/>
            <person name="Garbe J."/>
        </authorList>
    </citation>
    <scope>NUCLEOTIDE SEQUENCE</scope>
    <source>
        <strain evidence="1">Duluth1</strain>
        <tissue evidence="1">Whole animal</tissue>
    </source>
</reference>
<comment type="caution">
    <text evidence="1">The sequence shown here is derived from an EMBL/GenBank/DDBJ whole genome shotgun (WGS) entry which is preliminary data.</text>
</comment>
<name>A0A9D4QRP3_DREPO</name>
<dbReference type="EMBL" id="JAIWYP010000004">
    <property type="protein sequence ID" value="KAH3840944.1"/>
    <property type="molecule type" value="Genomic_DNA"/>
</dbReference>
<evidence type="ECO:0000313" key="1">
    <source>
        <dbReference type="EMBL" id="KAH3840944.1"/>
    </source>
</evidence>
<accession>A0A9D4QRP3</accession>